<evidence type="ECO:0000313" key="1">
    <source>
        <dbReference type="EMBL" id="ABQ21596.1"/>
    </source>
</evidence>
<dbReference type="PATRIC" id="fig|345073.21.peg.1301"/>
<gene>
    <name evidence="1" type="ordered locus">VC0395_A0842</name>
</gene>
<proteinExistence type="predicted"/>
<dbReference type="Proteomes" id="UP000000249">
    <property type="component" value="Chromosome 1"/>
</dbReference>
<organism evidence="1 2">
    <name type="scientific">Vibrio cholerae serotype O1 (strain ATCC 39541 / Classical Ogawa 395 / O395)</name>
    <dbReference type="NCBI Taxonomy" id="345073"/>
    <lineage>
        <taxon>Bacteria</taxon>
        <taxon>Pseudomonadati</taxon>
        <taxon>Pseudomonadota</taxon>
        <taxon>Gammaproteobacteria</taxon>
        <taxon>Vibrionales</taxon>
        <taxon>Vibrionaceae</taxon>
        <taxon>Vibrio</taxon>
    </lineage>
</organism>
<dbReference type="KEGG" id="vcr:VC395_1337"/>
<name>A0A0H3AMK6_VIBC3</name>
<accession>A0A0H3AMK6</accession>
<evidence type="ECO:0000313" key="2">
    <source>
        <dbReference type="Proteomes" id="UP000000249"/>
    </source>
</evidence>
<dbReference type="KEGG" id="vco:VC0395_A0842"/>
<sequence length="38" mass="4085">MALILAFGTMYSYLKTPRIPYGNTIGGLATPKETYSGS</sequence>
<dbReference type="EMBL" id="CP000627">
    <property type="protein sequence ID" value="ABQ21596.1"/>
    <property type="molecule type" value="Genomic_DNA"/>
</dbReference>
<protein>
    <submittedName>
        <fullName evidence="1">Uncharacterized protein</fullName>
    </submittedName>
</protein>
<reference evidence="1 2" key="1">
    <citation type="submission" date="2007-03" db="EMBL/GenBank/DDBJ databases">
        <authorList>
            <person name="Heidelberg J."/>
        </authorList>
    </citation>
    <scope>NUCLEOTIDE SEQUENCE [LARGE SCALE GENOMIC DNA]</scope>
    <source>
        <strain evidence="2">ATCC 39541 / Classical Ogawa 395 / O395</strain>
    </source>
</reference>
<dbReference type="AlphaFoldDB" id="A0A0H3AMK6"/>